<dbReference type="InterPro" id="IPR050468">
    <property type="entry name" value="Cuticle_Struct_Prot"/>
</dbReference>
<dbReference type="PROSITE" id="PS51155">
    <property type="entry name" value="CHIT_BIND_RR_2"/>
    <property type="match status" value="1"/>
</dbReference>
<evidence type="ECO:0000256" key="4">
    <source>
        <dbReference type="SAM" id="MobiDB-lite"/>
    </source>
</evidence>
<dbReference type="PANTHER" id="PTHR10380">
    <property type="entry name" value="CUTICLE PROTEIN"/>
    <property type="match status" value="1"/>
</dbReference>
<evidence type="ECO:0000256" key="5">
    <source>
        <dbReference type="SAM" id="SignalP"/>
    </source>
</evidence>
<dbReference type="Proteomes" id="UP000663880">
    <property type="component" value="Unassembled WGS sequence"/>
</dbReference>
<protein>
    <submittedName>
        <fullName evidence="6">Uncharacterized protein</fullName>
    </submittedName>
</protein>
<feature type="compositionally biased region" description="Low complexity" evidence="4">
    <location>
        <begin position="449"/>
        <end position="468"/>
    </location>
</feature>
<feature type="chain" id="PRO_5032660758" evidence="5">
    <location>
        <begin position="17"/>
        <end position="612"/>
    </location>
</feature>
<dbReference type="InterPro" id="IPR000618">
    <property type="entry name" value="Insect_cuticle"/>
</dbReference>
<evidence type="ECO:0000313" key="7">
    <source>
        <dbReference type="Proteomes" id="UP000663880"/>
    </source>
</evidence>
<dbReference type="InterPro" id="IPR031311">
    <property type="entry name" value="CHIT_BIND_RR_consensus"/>
</dbReference>
<dbReference type="EMBL" id="CAJOBZ010000025">
    <property type="protein sequence ID" value="CAF4877255.1"/>
    <property type="molecule type" value="Genomic_DNA"/>
</dbReference>
<keyword evidence="7" id="KW-1185">Reference proteome</keyword>
<reference evidence="6" key="1">
    <citation type="submission" date="2021-02" db="EMBL/GenBank/DDBJ databases">
        <authorList>
            <person name="Steward A R."/>
        </authorList>
    </citation>
    <scope>NUCLEOTIDE SEQUENCE</scope>
</reference>
<dbReference type="GO" id="GO:0062129">
    <property type="term" value="C:chitin-based extracellular matrix"/>
    <property type="evidence" value="ECO:0007669"/>
    <property type="project" value="TreeGrafter"/>
</dbReference>
<proteinExistence type="predicted"/>
<dbReference type="OrthoDB" id="10345597at2759"/>
<dbReference type="GO" id="GO:0008010">
    <property type="term" value="F:structural constituent of chitin-based larval cuticle"/>
    <property type="evidence" value="ECO:0007669"/>
    <property type="project" value="TreeGrafter"/>
</dbReference>
<organism evidence="6 7">
    <name type="scientific">Pieris macdunnoughi</name>
    <dbReference type="NCBI Taxonomy" id="345717"/>
    <lineage>
        <taxon>Eukaryota</taxon>
        <taxon>Metazoa</taxon>
        <taxon>Ecdysozoa</taxon>
        <taxon>Arthropoda</taxon>
        <taxon>Hexapoda</taxon>
        <taxon>Insecta</taxon>
        <taxon>Pterygota</taxon>
        <taxon>Neoptera</taxon>
        <taxon>Endopterygota</taxon>
        <taxon>Lepidoptera</taxon>
        <taxon>Glossata</taxon>
        <taxon>Ditrysia</taxon>
        <taxon>Papilionoidea</taxon>
        <taxon>Pieridae</taxon>
        <taxon>Pierinae</taxon>
        <taxon>Pieris</taxon>
    </lineage>
</organism>
<evidence type="ECO:0000256" key="1">
    <source>
        <dbReference type="ARBA" id="ARBA00022460"/>
    </source>
</evidence>
<evidence type="ECO:0000256" key="3">
    <source>
        <dbReference type="PROSITE-ProRule" id="PRU00497"/>
    </source>
</evidence>
<dbReference type="PRINTS" id="PR00947">
    <property type="entry name" value="CUTICLE"/>
</dbReference>
<comment type="caution">
    <text evidence="6">The sequence shown here is derived from an EMBL/GenBank/DDBJ whole genome shotgun (WGS) entry which is preliminary data.</text>
</comment>
<dbReference type="PROSITE" id="PS00233">
    <property type="entry name" value="CHIT_BIND_RR_1"/>
    <property type="match status" value="1"/>
</dbReference>
<feature type="region of interest" description="Disordered" evidence="4">
    <location>
        <begin position="449"/>
        <end position="477"/>
    </location>
</feature>
<evidence type="ECO:0000313" key="6">
    <source>
        <dbReference type="EMBL" id="CAF4877255.1"/>
    </source>
</evidence>
<sequence>MKIFLALLFLTESVLGDKLSRGYLPPPGAHLSAGDLNYSDLPLELPSHEVYTKYTDLKTTPGLKEKGNYFIGPQGSEPVSFDIDFNTPTSSTPASATTTNSVSEYISTPSTQVPTLTDFIYDTTESKFPQIIHQSHRVHEPFSYGDVNKSNSTGVAIPVSGIEEKYSFSPMSSLSNFEPNTMFANQISNMDYYYPTINSGKEVEIEGDQKQYDTYSPRLYEPNLSSARRMESQNNDRNAIITEQNNNLKSDGFSYSFDTSNGINTDVIGTAKDGIKTKGSFSYTGDDGKVYKMEYTADENGFRPSGAHLPTPPPIPKEIQKVIEQAYINKAAGIVDDGSYNEEKYGYKNYMPHNDNKATKQNKGLLTKKTIVEPTNIFDDNLNNINRPRITSNVPLNNRIIPVQVIYDQGYRYDRPQNKLHSPEAIGKETEINSSPIPQIRLGSIKSMDNVNDANSYNNSPNNDTNNSEKPNLFGPTDEVRIYENNQPNKKYNYESENYKSTIFPTTYYTNFNHLNGDPSSVTDSQAKIMTNLPTTATPNFSIENASTEPSFKSTFMSEDDEVISTGNPKWVTAASPRTQTMPVYTQTQVRGEDFSGPKQLPTYNPKYGYYY</sequence>
<dbReference type="AlphaFoldDB" id="A0A821TKF3"/>
<dbReference type="Pfam" id="PF00379">
    <property type="entry name" value="Chitin_bind_4"/>
    <property type="match status" value="1"/>
</dbReference>
<feature type="signal peptide" evidence="5">
    <location>
        <begin position="1"/>
        <end position="16"/>
    </location>
</feature>
<keyword evidence="2 5" id="KW-0732">Signal</keyword>
<dbReference type="PANTHER" id="PTHR10380:SF173">
    <property type="entry name" value="CUTICULAR PROTEIN 47EF, ISOFORM C-RELATED"/>
    <property type="match status" value="1"/>
</dbReference>
<accession>A0A821TKF3</accession>
<gene>
    <name evidence="6" type="ORF">PMACD_LOCUS9276</name>
</gene>
<evidence type="ECO:0000256" key="2">
    <source>
        <dbReference type="ARBA" id="ARBA00022729"/>
    </source>
</evidence>
<keyword evidence="1 3" id="KW-0193">Cuticle</keyword>
<name>A0A821TKF3_9NEOP</name>